<sequence>MELRHLEYFVAVAEERHFTRAAQRLMVSQSGLSASVRALERELDARLFVRTTRSVELTGPGRALLTEATRALASVRAAKDAVAAVQGLLRGTLSVGTEQCIAGVHVPSLLARFRADHPRVEIRLRQAGSAALVEAVAAGHLDLAFVALCEQPPQGVCLLPLTSEPMVLLCHPLHPLAGSDEVRWTELNGEALVDFQPDWGVRRLTDLSFAAAGVARQVELEVNDVHSLIELVAEGLGTAVVPGHFARKPEASGLRAVPLAGDPGPVWEVSVAVPAADALTPAARRLRAYLDLPAAAPTA</sequence>
<keyword evidence="4" id="KW-0804">Transcription</keyword>
<dbReference type="CDD" id="cd08436">
    <property type="entry name" value="PBP2_LTTR_like_3"/>
    <property type="match status" value="1"/>
</dbReference>
<dbReference type="Pfam" id="PF03466">
    <property type="entry name" value="LysR_substrate"/>
    <property type="match status" value="1"/>
</dbReference>
<dbReference type="InterPro" id="IPR036388">
    <property type="entry name" value="WH-like_DNA-bd_sf"/>
</dbReference>
<protein>
    <submittedName>
        <fullName evidence="6">LysR family transcriptional regulator</fullName>
    </submittedName>
</protein>
<dbReference type="GO" id="GO:0003700">
    <property type="term" value="F:DNA-binding transcription factor activity"/>
    <property type="evidence" value="ECO:0007669"/>
    <property type="project" value="InterPro"/>
</dbReference>
<comment type="caution">
    <text evidence="6">The sequence shown here is derived from an EMBL/GenBank/DDBJ whole genome shotgun (WGS) entry which is preliminary data.</text>
</comment>
<dbReference type="PANTHER" id="PTHR30419:SF31">
    <property type="entry name" value="BLR3139 PROTEIN"/>
    <property type="match status" value="1"/>
</dbReference>
<keyword evidence="7" id="KW-1185">Reference proteome</keyword>
<proteinExistence type="inferred from homology"/>
<feature type="domain" description="HTH lysR-type" evidence="5">
    <location>
        <begin position="1"/>
        <end position="58"/>
    </location>
</feature>
<evidence type="ECO:0000256" key="1">
    <source>
        <dbReference type="ARBA" id="ARBA00009437"/>
    </source>
</evidence>
<evidence type="ECO:0000256" key="2">
    <source>
        <dbReference type="ARBA" id="ARBA00023015"/>
    </source>
</evidence>
<dbReference type="InterPro" id="IPR000847">
    <property type="entry name" value="LysR_HTH_N"/>
</dbReference>
<dbReference type="InterPro" id="IPR036390">
    <property type="entry name" value="WH_DNA-bd_sf"/>
</dbReference>
<dbReference type="SUPFAM" id="SSF53850">
    <property type="entry name" value="Periplasmic binding protein-like II"/>
    <property type="match status" value="1"/>
</dbReference>
<dbReference type="InterPro" id="IPR050950">
    <property type="entry name" value="HTH-type_LysR_regulators"/>
</dbReference>
<dbReference type="GO" id="GO:0003677">
    <property type="term" value="F:DNA binding"/>
    <property type="evidence" value="ECO:0007669"/>
    <property type="project" value="UniProtKB-KW"/>
</dbReference>
<evidence type="ECO:0000259" key="5">
    <source>
        <dbReference type="PROSITE" id="PS50931"/>
    </source>
</evidence>
<organism evidence="6 7">
    <name type="scientific">Streptomyces daliensis</name>
    <dbReference type="NCBI Taxonomy" id="299421"/>
    <lineage>
        <taxon>Bacteria</taxon>
        <taxon>Bacillati</taxon>
        <taxon>Actinomycetota</taxon>
        <taxon>Actinomycetes</taxon>
        <taxon>Kitasatosporales</taxon>
        <taxon>Streptomycetaceae</taxon>
        <taxon>Streptomyces</taxon>
    </lineage>
</organism>
<gene>
    <name evidence="6" type="ORF">KDA82_12875</name>
</gene>
<keyword evidence="2" id="KW-0805">Transcription regulation</keyword>
<dbReference type="PROSITE" id="PS50931">
    <property type="entry name" value="HTH_LYSR"/>
    <property type="match status" value="1"/>
</dbReference>
<evidence type="ECO:0000313" key="6">
    <source>
        <dbReference type="EMBL" id="MBR7673893.1"/>
    </source>
</evidence>
<dbReference type="PRINTS" id="PR00039">
    <property type="entry name" value="HTHLYSR"/>
</dbReference>
<evidence type="ECO:0000313" key="7">
    <source>
        <dbReference type="Proteomes" id="UP000675554"/>
    </source>
</evidence>
<name>A0A8T4ITK3_9ACTN</name>
<dbReference type="PANTHER" id="PTHR30419">
    <property type="entry name" value="HTH-TYPE TRANSCRIPTIONAL REGULATOR YBHD"/>
    <property type="match status" value="1"/>
</dbReference>
<dbReference type="Proteomes" id="UP000675554">
    <property type="component" value="Unassembled WGS sequence"/>
</dbReference>
<dbReference type="InterPro" id="IPR005119">
    <property type="entry name" value="LysR_subst-bd"/>
</dbReference>
<dbReference type="AlphaFoldDB" id="A0A8T4ITK3"/>
<dbReference type="FunFam" id="1.10.10.10:FF:000001">
    <property type="entry name" value="LysR family transcriptional regulator"/>
    <property type="match status" value="1"/>
</dbReference>
<dbReference type="SUPFAM" id="SSF46785">
    <property type="entry name" value="Winged helix' DNA-binding domain"/>
    <property type="match status" value="1"/>
</dbReference>
<dbReference type="Pfam" id="PF00126">
    <property type="entry name" value="HTH_1"/>
    <property type="match status" value="1"/>
</dbReference>
<evidence type="ECO:0000256" key="3">
    <source>
        <dbReference type="ARBA" id="ARBA00023125"/>
    </source>
</evidence>
<evidence type="ECO:0000256" key="4">
    <source>
        <dbReference type="ARBA" id="ARBA00023163"/>
    </source>
</evidence>
<accession>A0A8T4ITK3</accession>
<keyword evidence="3" id="KW-0238">DNA-binding</keyword>
<dbReference type="Gene3D" id="1.10.10.10">
    <property type="entry name" value="Winged helix-like DNA-binding domain superfamily/Winged helix DNA-binding domain"/>
    <property type="match status" value="1"/>
</dbReference>
<dbReference type="GO" id="GO:0005829">
    <property type="term" value="C:cytosol"/>
    <property type="evidence" value="ECO:0007669"/>
    <property type="project" value="TreeGrafter"/>
</dbReference>
<dbReference type="Gene3D" id="3.40.190.290">
    <property type="match status" value="1"/>
</dbReference>
<comment type="similarity">
    <text evidence="1">Belongs to the LysR transcriptional regulatory family.</text>
</comment>
<dbReference type="EMBL" id="JAGSMN010000269">
    <property type="protein sequence ID" value="MBR7673893.1"/>
    <property type="molecule type" value="Genomic_DNA"/>
</dbReference>
<reference evidence="6" key="1">
    <citation type="submission" date="2021-04" db="EMBL/GenBank/DDBJ databases">
        <title>Sequencing of actinobacteria type strains.</title>
        <authorList>
            <person name="Nguyen G.-S."/>
            <person name="Wentzel A."/>
        </authorList>
    </citation>
    <scope>NUCLEOTIDE SEQUENCE</scope>
    <source>
        <strain evidence="6">DSM 42095</strain>
    </source>
</reference>